<dbReference type="Proteomes" id="UP000196778">
    <property type="component" value="Unassembled WGS sequence"/>
</dbReference>
<dbReference type="SUPFAM" id="SSF51735">
    <property type="entry name" value="NAD(P)-binding Rossmann-fold domains"/>
    <property type="match status" value="1"/>
</dbReference>
<reference evidence="17" key="1">
    <citation type="submission" date="2017-02" db="EMBL/GenBank/DDBJ databases">
        <authorList>
            <person name="Dridi B."/>
        </authorList>
    </citation>
    <scope>NUCLEOTIDE SEQUENCE [LARGE SCALE GENOMIC DNA]</scope>
    <source>
        <strain evidence="17">EB411</strain>
    </source>
</reference>
<dbReference type="Gene3D" id="3.30.360.10">
    <property type="entry name" value="Dihydrodipicolinate Reductase, domain 2"/>
    <property type="match status" value="1"/>
</dbReference>
<evidence type="ECO:0000256" key="9">
    <source>
        <dbReference type="ARBA" id="ARBA00037922"/>
    </source>
</evidence>
<dbReference type="GO" id="GO:0005829">
    <property type="term" value="C:cytosol"/>
    <property type="evidence" value="ECO:0007669"/>
    <property type="project" value="TreeGrafter"/>
</dbReference>
<evidence type="ECO:0000256" key="2">
    <source>
        <dbReference type="ARBA" id="ARBA00022490"/>
    </source>
</evidence>
<evidence type="ECO:0000256" key="4">
    <source>
        <dbReference type="ARBA" id="ARBA00022857"/>
    </source>
</evidence>
<evidence type="ECO:0000256" key="12">
    <source>
        <dbReference type="ARBA" id="ARBA00049396"/>
    </source>
</evidence>
<dbReference type="GO" id="GO:0009089">
    <property type="term" value="P:lysine biosynthetic process via diaminopimelate"/>
    <property type="evidence" value="ECO:0007669"/>
    <property type="project" value="UniProtKB-UniRule"/>
</dbReference>
<keyword evidence="2" id="KW-0963">Cytoplasm</keyword>
<dbReference type="GO" id="GO:0019877">
    <property type="term" value="P:diaminopimelate biosynthetic process"/>
    <property type="evidence" value="ECO:0007669"/>
    <property type="project" value="UniProtKB-KW"/>
</dbReference>
<keyword evidence="6 16" id="KW-0560">Oxidoreductase</keyword>
<dbReference type="SUPFAM" id="SSF55347">
    <property type="entry name" value="Glyceraldehyde-3-phosphate dehydrogenase-like, C-terminal domain"/>
    <property type="match status" value="1"/>
</dbReference>
<evidence type="ECO:0000313" key="16">
    <source>
        <dbReference type="EMBL" id="SJN40801.1"/>
    </source>
</evidence>
<dbReference type="InterPro" id="IPR000846">
    <property type="entry name" value="DapB_N"/>
</dbReference>
<comment type="similarity">
    <text evidence="1">Belongs to the DapB family.</text>
</comment>
<dbReference type="EMBL" id="FUKR01000071">
    <property type="protein sequence ID" value="SJN40801.1"/>
    <property type="molecule type" value="Genomic_DNA"/>
</dbReference>
<evidence type="ECO:0000256" key="6">
    <source>
        <dbReference type="ARBA" id="ARBA00023002"/>
    </source>
</evidence>
<evidence type="ECO:0000256" key="5">
    <source>
        <dbReference type="ARBA" id="ARBA00022915"/>
    </source>
</evidence>
<dbReference type="NCBIfam" id="TIGR00036">
    <property type="entry name" value="dapB"/>
    <property type="match status" value="1"/>
</dbReference>
<dbReference type="AlphaFoldDB" id="A0A1R4K8P6"/>
<evidence type="ECO:0000256" key="13">
    <source>
        <dbReference type="NCBIfam" id="TIGR00036"/>
    </source>
</evidence>
<evidence type="ECO:0000259" key="15">
    <source>
        <dbReference type="Pfam" id="PF05173"/>
    </source>
</evidence>
<dbReference type="Pfam" id="PF05173">
    <property type="entry name" value="DapB_C"/>
    <property type="match status" value="1"/>
</dbReference>
<evidence type="ECO:0000256" key="1">
    <source>
        <dbReference type="ARBA" id="ARBA00006642"/>
    </source>
</evidence>
<dbReference type="PANTHER" id="PTHR20836">
    <property type="entry name" value="DIHYDRODIPICOLINATE REDUCTASE"/>
    <property type="match status" value="1"/>
</dbReference>
<keyword evidence="17" id="KW-1185">Reference proteome</keyword>
<evidence type="ECO:0000256" key="7">
    <source>
        <dbReference type="ARBA" id="ARBA00023027"/>
    </source>
</evidence>
<proteinExistence type="inferred from homology"/>
<feature type="domain" description="Dihydrodipicolinate reductase C-terminal" evidence="15">
    <location>
        <begin position="109"/>
        <end position="225"/>
    </location>
</feature>
<organism evidence="16 17">
    <name type="scientific">Mycetocola reblochoni REB411</name>
    <dbReference type="NCBI Taxonomy" id="1255698"/>
    <lineage>
        <taxon>Bacteria</taxon>
        <taxon>Bacillati</taxon>
        <taxon>Actinomycetota</taxon>
        <taxon>Actinomycetes</taxon>
        <taxon>Micrococcales</taxon>
        <taxon>Microbacteriaceae</taxon>
        <taxon>Mycetocola</taxon>
    </lineage>
</organism>
<accession>A0A1R4K8P6</accession>
<evidence type="ECO:0000256" key="11">
    <source>
        <dbReference type="ARBA" id="ARBA00049080"/>
    </source>
</evidence>
<dbReference type="Gene3D" id="3.40.50.720">
    <property type="entry name" value="NAD(P)-binding Rossmann-like Domain"/>
    <property type="match status" value="1"/>
</dbReference>
<dbReference type="InterPro" id="IPR022664">
    <property type="entry name" value="DapB_N_CS"/>
</dbReference>
<keyword evidence="3" id="KW-0028">Amino-acid biosynthesis</keyword>
<name>A0A1R4K8P6_9MICO</name>
<evidence type="ECO:0000256" key="8">
    <source>
        <dbReference type="ARBA" id="ARBA00023154"/>
    </source>
</evidence>
<dbReference type="EC" id="1.17.1.8" evidence="10 13"/>
<evidence type="ECO:0000313" key="17">
    <source>
        <dbReference type="Proteomes" id="UP000196778"/>
    </source>
</evidence>
<feature type="domain" description="Dihydrodipicolinate reductase N-terminal" evidence="14">
    <location>
        <begin position="4"/>
        <end position="104"/>
    </location>
</feature>
<dbReference type="Pfam" id="PF01113">
    <property type="entry name" value="DapB_N"/>
    <property type="match status" value="1"/>
</dbReference>
<dbReference type="GO" id="GO:0008839">
    <property type="term" value="F:4-hydroxy-tetrahydrodipicolinate reductase"/>
    <property type="evidence" value="ECO:0007669"/>
    <property type="project" value="UniProtKB-UniRule"/>
</dbReference>
<sequence length="251" mass="26148">MTTRVAVVGATGKLGRLITEVVSEHPELTLHAGLDSRSALSEVDGADIVVDVTTPTVSPRVVEHALSAGARVLVGSSGWGAERVAELEARVADSGSAVLIVPNFSLGSVVATTLAALAARHFDSIEVIERHRQSKVDSPSGTAVRTAELMAESRRGRGPVAAPHADQRARGELVAGIPVHSLRMDGVVAQQEVVLGGEGEQLRILHDTVSNDAYRGGVIRALEALPSLRGVHVGLDALLGLDRLRLATSGE</sequence>
<dbReference type="PANTHER" id="PTHR20836:SF0">
    <property type="entry name" value="4-HYDROXY-TETRAHYDRODIPICOLINATE REDUCTASE 1, CHLOROPLASTIC-RELATED"/>
    <property type="match status" value="1"/>
</dbReference>
<gene>
    <name evidence="16" type="ORF">FM119_12225</name>
</gene>
<dbReference type="CDD" id="cd02274">
    <property type="entry name" value="DHDPR_N"/>
    <property type="match status" value="1"/>
</dbReference>
<dbReference type="FunFam" id="3.30.360.10:FF:000009">
    <property type="entry name" value="4-hydroxy-tetrahydrodipicolinate reductase"/>
    <property type="match status" value="1"/>
</dbReference>
<keyword evidence="7" id="KW-0520">NAD</keyword>
<keyword evidence="5" id="KW-0220">Diaminopimelate biosynthesis</keyword>
<dbReference type="InterPro" id="IPR036291">
    <property type="entry name" value="NAD(P)-bd_dom_sf"/>
</dbReference>
<evidence type="ECO:0000259" key="14">
    <source>
        <dbReference type="Pfam" id="PF01113"/>
    </source>
</evidence>
<dbReference type="OrthoDB" id="9790352at2"/>
<keyword evidence="8" id="KW-0457">Lysine biosynthesis</keyword>
<dbReference type="InterPro" id="IPR022663">
    <property type="entry name" value="DapB_C"/>
</dbReference>
<protein>
    <recommendedName>
        <fullName evidence="10 13">4-hydroxy-tetrahydrodipicolinate reductase</fullName>
        <ecNumber evidence="10 13">1.17.1.8</ecNumber>
    </recommendedName>
</protein>
<dbReference type="PIRSF" id="PIRSF000161">
    <property type="entry name" value="DHPR"/>
    <property type="match status" value="1"/>
</dbReference>
<keyword evidence="4" id="KW-0521">NADP</keyword>
<comment type="pathway">
    <text evidence="9">Amino-acid biosynthesis; L-lysine biosynthesis via DAP pathway; (S)-tetrahydrodipicolinate from L-aspartate: step 4/4.</text>
</comment>
<evidence type="ECO:0000256" key="3">
    <source>
        <dbReference type="ARBA" id="ARBA00022605"/>
    </source>
</evidence>
<evidence type="ECO:0000256" key="10">
    <source>
        <dbReference type="ARBA" id="ARBA00038983"/>
    </source>
</evidence>
<comment type="catalytic activity">
    <reaction evidence="11">
        <text>(S)-2,3,4,5-tetrahydrodipicolinate + NADP(+) + H2O = (2S,4S)-4-hydroxy-2,3,4,5-tetrahydrodipicolinate + NADPH + H(+)</text>
        <dbReference type="Rhea" id="RHEA:35331"/>
        <dbReference type="ChEBI" id="CHEBI:15377"/>
        <dbReference type="ChEBI" id="CHEBI:15378"/>
        <dbReference type="ChEBI" id="CHEBI:16845"/>
        <dbReference type="ChEBI" id="CHEBI:57783"/>
        <dbReference type="ChEBI" id="CHEBI:58349"/>
        <dbReference type="ChEBI" id="CHEBI:67139"/>
        <dbReference type="EC" id="1.17.1.8"/>
    </reaction>
</comment>
<comment type="catalytic activity">
    <reaction evidence="12">
        <text>(S)-2,3,4,5-tetrahydrodipicolinate + NAD(+) + H2O = (2S,4S)-4-hydroxy-2,3,4,5-tetrahydrodipicolinate + NADH + H(+)</text>
        <dbReference type="Rhea" id="RHEA:35323"/>
        <dbReference type="ChEBI" id="CHEBI:15377"/>
        <dbReference type="ChEBI" id="CHEBI:15378"/>
        <dbReference type="ChEBI" id="CHEBI:16845"/>
        <dbReference type="ChEBI" id="CHEBI:57540"/>
        <dbReference type="ChEBI" id="CHEBI:57945"/>
        <dbReference type="ChEBI" id="CHEBI:67139"/>
        <dbReference type="EC" id="1.17.1.8"/>
    </reaction>
</comment>
<dbReference type="PROSITE" id="PS01298">
    <property type="entry name" value="DAPB"/>
    <property type="match status" value="1"/>
</dbReference>
<dbReference type="InterPro" id="IPR023940">
    <property type="entry name" value="DHDPR_bac"/>
</dbReference>